<reference evidence="8 9" key="1">
    <citation type="submission" date="2019-01" db="EMBL/GenBank/DDBJ databases">
        <authorList>
            <person name="Chen W.-M."/>
        </authorList>
    </citation>
    <scope>NUCLEOTIDE SEQUENCE [LARGE SCALE GENOMIC DNA]</scope>
    <source>
        <strain evidence="8 9">CCP-6</strain>
    </source>
</reference>
<comment type="cofactor">
    <cofactor evidence="1">
        <name>Fe cation</name>
        <dbReference type="ChEBI" id="CHEBI:24875"/>
    </cofactor>
</comment>
<evidence type="ECO:0000256" key="5">
    <source>
        <dbReference type="ARBA" id="ARBA00023004"/>
    </source>
</evidence>
<dbReference type="InterPro" id="IPR036922">
    <property type="entry name" value="Rieske_2Fe-2S_sf"/>
</dbReference>
<dbReference type="Gene3D" id="2.102.10.10">
    <property type="entry name" value="Rieske [2Fe-2S] iron-sulphur domain"/>
    <property type="match status" value="1"/>
</dbReference>
<dbReference type="InterPro" id="IPR017941">
    <property type="entry name" value="Rieske_2Fe-2S"/>
</dbReference>
<dbReference type="SUPFAM" id="SSF50022">
    <property type="entry name" value="ISP domain"/>
    <property type="match status" value="1"/>
</dbReference>
<dbReference type="InterPro" id="IPR001663">
    <property type="entry name" value="Rng_hydr_dOase-A"/>
</dbReference>
<dbReference type="GO" id="GO:0051537">
    <property type="term" value="F:2 iron, 2 sulfur cluster binding"/>
    <property type="evidence" value="ECO:0007669"/>
    <property type="project" value="UniProtKB-KW"/>
</dbReference>
<evidence type="ECO:0000313" key="9">
    <source>
        <dbReference type="Proteomes" id="UP000282957"/>
    </source>
</evidence>
<keyword evidence="2" id="KW-0001">2Fe-2S</keyword>
<feature type="domain" description="Rieske" evidence="7">
    <location>
        <begin position="54"/>
        <end position="161"/>
    </location>
</feature>
<dbReference type="OrthoDB" id="7456916at2"/>
<organism evidence="8 9">
    <name type="scientific">Rhodovarius crocodyli</name>
    <dbReference type="NCBI Taxonomy" id="1979269"/>
    <lineage>
        <taxon>Bacteria</taxon>
        <taxon>Pseudomonadati</taxon>
        <taxon>Pseudomonadota</taxon>
        <taxon>Alphaproteobacteria</taxon>
        <taxon>Acetobacterales</taxon>
        <taxon>Roseomonadaceae</taxon>
        <taxon>Rhodovarius</taxon>
    </lineage>
</organism>
<proteinExistence type="predicted"/>
<keyword evidence="4" id="KW-0560">Oxidoreductase</keyword>
<sequence length="389" mass="44693">MMMREIKEPADILDPRHYDGVRRPYHSAETLPPWCYTSQRFYEREKDAIFKKYWNCIGHHSRVPDAGSYLTMTFCDVPLIIVRGKDMVVRAFINSCTHRGSIIMEGEGSCNVLKCPYHAWAFSLEGDLIGTPLFEESEHFQKADHGLTPIRLELWCGLMWINFDPNAPELATYLGDLSDRVAPWKTEEMVCVARREFPVKANWKFYAENWSDGYHVPFVHQTTLNKKRVSKRDFHDPKIYLGNYLMHWTYFNGSRGTPEGEAKFPELDLPPELKIGTFFPYVHTNAMIGFAIDMVSCTEIIPEGPGACRLFTTTMVPESTAALPDFQQTLELYLKYADKVRDEDVIAAERQQRGAESALNRPGCFTPQDKLVHDHDLWILDRVVGNAAP</sequence>
<evidence type="ECO:0000256" key="4">
    <source>
        <dbReference type="ARBA" id="ARBA00023002"/>
    </source>
</evidence>
<accession>A0A437M2M0</accession>
<dbReference type="PROSITE" id="PS51296">
    <property type="entry name" value="RIESKE"/>
    <property type="match status" value="1"/>
</dbReference>
<evidence type="ECO:0000313" key="8">
    <source>
        <dbReference type="EMBL" id="RVT91754.1"/>
    </source>
</evidence>
<name>A0A437M2M0_9PROT</name>
<protein>
    <submittedName>
        <fullName evidence="8">Aromatic ring-hydroxylating dioxygenase subunit alpha</fullName>
    </submittedName>
</protein>
<dbReference type="Pfam" id="PF00355">
    <property type="entry name" value="Rieske"/>
    <property type="match status" value="1"/>
</dbReference>
<gene>
    <name evidence="8" type="ORF">EOD42_20765</name>
</gene>
<dbReference type="Gene3D" id="3.90.380.10">
    <property type="entry name" value="Naphthalene 1,2-dioxygenase Alpha Subunit, Chain A, domain 1"/>
    <property type="match status" value="1"/>
</dbReference>
<dbReference type="PANTHER" id="PTHR43756">
    <property type="entry name" value="CHOLINE MONOOXYGENASE, CHLOROPLASTIC"/>
    <property type="match status" value="1"/>
</dbReference>
<dbReference type="SUPFAM" id="SSF55961">
    <property type="entry name" value="Bet v1-like"/>
    <property type="match status" value="1"/>
</dbReference>
<keyword evidence="5" id="KW-0408">Iron</keyword>
<dbReference type="GO" id="GO:0051213">
    <property type="term" value="F:dioxygenase activity"/>
    <property type="evidence" value="ECO:0007669"/>
    <property type="project" value="UniProtKB-KW"/>
</dbReference>
<dbReference type="EMBL" id="SACL01000009">
    <property type="protein sequence ID" value="RVT91754.1"/>
    <property type="molecule type" value="Genomic_DNA"/>
</dbReference>
<dbReference type="Proteomes" id="UP000282957">
    <property type="component" value="Unassembled WGS sequence"/>
</dbReference>
<dbReference type="CDD" id="cd03469">
    <property type="entry name" value="Rieske_RO_Alpha_N"/>
    <property type="match status" value="1"/>
</dbReference>
<keyword evidence="8" id="KW-0223">Dioxygenase</keyword>
<dbReference type="InterPro" id="IPR015879">
    <property type="entry name" value="Ring_hydroxy_dOase_asu_C_dom"/>
</dbReference>
<keyword evidence="6" id="KW-0411">Iron-sulfur</keyword>
<evidence type="ECO:0000256" key="3">
    <source>
        <dbReference type="ARBA" id="ARBA00022723"/>
    </source>
</evidence>
<dbReference type="Pfam" id="PF00848">
    <property type="entry name" value="Ring_hydroxyl_A"/>
    <property type="match status" value="1"/>
</dbReference>
<dbReference type="CDD" id="cd00680">
    <property type="entry name" value="RHO_alpha_C"/>
    <property type="match status" value="1"/>
</dbReference>
<comment type="caution">
    <text evidence="8">The sequence shown here is derived from an EMBL/GenBank/DDBJ whole genome shotgun (WGS) entry which is preliminary data.</text>
</comment>
<dbReference type="PANTHER" id="PTHR43756:SF5">
    <property type="entry name" value="CHOLINE MONOOXYGENASE, CHLOROPLASTIC"/>
    <property type="match status" value="1"/>
</dbReference>
<dbReference type="AlphaFoldDB" id="A0A437M2M0"/>
<evidence type="ECO:0000256" key="2">
    <source>
        <dbReference type="ARBA" id="ARBA00022714"/>
    </source>
</evidence>
<evidence type="ECO:0000259" key="7">
    <source>
        <dbReference type="PROSITE" id="PS51296"/>
    </source>
</evidence>
<evidence type="ECO:0000256" key="1">
    <source>
        <dbReference type="ARBA" id="ARBA00001962"/>
    </source>
</evidence>
<keyword evidence="3" id="KW-0479">Metal-binding</keyword>
<keyword evidence="9" id="KW-1185">Reference proteome</keyword>
<dbReference type="GO" id="GO:0005506">
    <property type="term" value="F:iron ion binding"/>
    <property type="evidence" value="ECO:0007669"/>
    <property type="project" value="InterPro"/>
</dbReference>
<dbReference type="RefSeq" id="WP_127789501.1">
    <property type="nucleotide sequence ID" value="NZ_SACL01000009.1"/>
</dbReference>
<dbReference type="PRINTS" id="PR00090">
    <property type="entry name" value="RNGDIOXGNASE"/>
</dbReference>
<evidence type="ECO:0000256" key="6">
    <source>
        <dbReference type="ARBA" id="ARBA00023014"/>
    </source>
</evidence>